<gene>
    <name evidence="1" type="ORF">CDQ84_03860</name>
</gene>
<proteinExistence type="predicted"/>
<keyword evidence="2" id="KW-1185">Reference proteome</keyword>
<dbReference type="Proteomes" id="UP000236151">
    <property type="component" value="Unassembled WGS sequence"/>
</dbReference>
<sequence>MGNIEASVIARLKNKSKEQGIPLQQLLNLFCQEEFIRRLSESDYKEKVILKGGFLLYSISGFAARPTVDADYLLRNYPNDMDAVEKLVKNIISSPGKNDFIQFEIRRIETIREIKKYHGIRIYLMGSIGRVKIPFSIDLGVGDVVVPSPVERTLPVLLPEFEEPKILTYSLESTVAEKLDAIISLMEATSRMKDFFDIYYMATTFNFDGRKLQEAIYETLTNRGTPYEKDSVTIILRLADDSIIIRRWSNFCKKILQYKLDFTDVVKLIIDFLQPPYEALIYEEELFKNWNHEKKEYE</sequence>
<organism evidence="1 2">
    <name type="scientific">Clostridium thermosuccinogenes</name>
    <dbReference type="NCBI Taxonomy" id="84032"/>
    <lineage>
        <taxon>Bacteria</taxon>
        <taxon>Bacillati</taxon>
        <taxon>Bacillota</taxon>
        <taxon>Clostridia</taxon>
        <taxon>Eubacteriales</taxon>
        <taxon>Clostridiaceae</taxon>
        <taxon>Clostridium</taxon>
    </lineage>
</organism>
<dbReference type="EMBL" id="NIOJ01000006">
    <property type="protein sequence ID" value="PNU00798.1"/>
    <property type="molecule type" value="Genomic_DNA"/>
</dbReference>
<dbReference type="RefSeq" id="WP_103080414.1">
    <property type="nucleotide sequence ID" value="NZ_CP021850.1"/>
</dbReference>
<dbReference type="AlphaFoldDB" id="A0A2K2F711"/>
<dbReference type="Pfam" id="PF08843">
    <property type="entry name" value="AbiEii"/>
    <property type="match status" value="1"/>
</dbReference>
<dbReference type="OrthoDB" id="9808443at2"/>
<reference evidence="1 2" key="1">
    <citation type="submission" date="2017-06" db="EMBL/GenBank/DDBJ databases">
        <title>Investigating the central metabolism of Clostridium thermosuccinogenes.</title>
        <authorList>
            <person name="Koendjbiharie J.G."/>
            <person name="van Kranenburg R."/>
        </authorList>
    </citation>
    <scope>NUCLEOTIDE SEQUENCE [LARGE SCALE GENOMIC DNA]</scope>
    <source>
        <strain evidence="1 2">DSM 5806</strain>
    </source>
</reference>
<evidence type="ECO:0000313" key="2">
    <source>
        <dbReference type="Proteomes" id="UP000236151"/>
    </source>
</evidence>
<evidence type="ECO:0008006" key="3">
    <source>
        <dbReference type="Google" id="ProtNLM"/>
    </source>
</evidence>
<name>A0A2K2F711_9CLOT</name>
<dbReference type="InterPro" id="IPR014942">
    <property type="entry name" value="AbiEii"/>
</dbReference>
<dbReference type="KEGG" id="cthd:CDO33_19445"/>
<protein>
    <recommendedName>
        <fullName evidence="3">Nucleotidyltransferase</fullName>
    </recommendedName>
</protein>
<comment type="caution">
    <text evidence="1">The sequence shown here is derived from an EMBL/GenBank/DDBJ whole genome shotgun (WGS) entry which is preliminary data.</text>
</comment>
<accession>A0A2K2F711</accession>
<evidence type="ECO:0000313" key="1">
    <source>
        <dbReference type="EMBL" id="PNU00798.1"/>
    </source>
</evidence>